<keyword evidence="4" id="KW-1185">Reference proteome</keyword>
<dbReference type="Proteomes" id="UP001163846">
    <property type="component" value="Unassembled WGS sequence"/>
</dbReference>
<keyword evidence="2" id="KW-0812">Transmembrane</keyword>
<feature type="compositionally biased region" description="Low complexity" evidence="1">
    <location>
        <begin position="49"/>
        <end position="58"/>
    </location>
</feature>
<reference evidence="3" key="1">
    <citation type="submission" date="2022-08" db="EMBL/GenBank/DDBJ databases">
        <authorList>
            <consortium name="DOE Joint Genome Institute"/>
            <person name="Min B."/>
            <person name="Riley R."/>
            <person name="Sierra-Patev S."/>
            <person name="Naranjo-Ortiz M."/>
            <person name="Looney B."/>
            <person name="Konkel Z."/>
            <person name="Slot J.C."/>
            <person name="Sakamoto Y."/>
            <person name="Steenwyk J.L."/>
            <person name="Rokas A."/>
            <person name="Carro J."/>
            <person name="Camarero S."/>
            <person name="Ferreira P."/>
            <person name="Molpeceres G."/>
            <person name="Ruiz-Duenas F.J."/>
            <person name="Serrano A."/>
            <person name="Henrissat B."/>
            <person name="Drula E."/>
            <person name="Hughes K.W."/>
            <person name="Mata J.L."/>
            <person name="Ishikawa N.K."/>
            <person name="Vargas-Isla R."/>
            <person name="Ushijima S."/>
            <person name="Smith C.A."/>
            <person name="Ahrendt S."/>
            <person name="Andreopoulos W."/>
            <person name="He G."/>
            <person name="Labutti K."/>
            <person name="Lipzen A."/>
            <person name="Ng V."/>
            <person name="Sandor L."/>
            <person name="Barry K."/>
            <person name="Martinez A.T."/>
            <person name="Xiao Y."/>
            <person name="Gibbons J.G."/>
            <person name="Terashima K."/>
            <person name="Hibbett D.S."/>
            <person name="Grigoriev I.V."/>
        </authorList>
    </citation>
    <scope>NUCLEOTIDE SEQUENCE</scope>
    <source>
        <strain evidence="3">TFB9207</strain>
    </source>
</reference>
<proteinExistence type="predicted"/>
<evidence type="ECO:0000256" key="1">
    <source>
        <dbReference type="SAM" id="MobiDB-lite"/>
    </source>
</evidence>
<keyword evidence="2" id="KW-1133">Transmembrane helix</keyword>
<dbReference type="EMBL" id="MU805950">
    <property type="protein sequence ID" value="KAJ3844600.1"/>
    <property type="molecule type" value="Genomic_DNA"/>
</dbReference>
<dbReference type="AlphaFoldDB" id="A0AA38PL25"/>
<feature type="transmembrane region" description="Helical" evidence="2">
    <location>
        <begin position="76"/>
        <end position="97"/>
    </location>
</feature>
<feature type="region of interest" description="Disordered" evidence="1">
    <location>
        <begin position="39"/>
        <end position="58"/>
    </location>
</feature>
<feature type="region of interest" description="Disordered" evidence="1">
    <location>
        <begin position="1"/>
        <end position="21"/>
    </location>
</feature>
<comment type="caution">
    <text evidence="3">The sequence shown here is derived from an EMBL/GenBank/DDBJ whole genome shotgun (WGS) entry which is preliminary data.</text>
</comment>
<gene>
    <name evidence="3" type="ORF">F5878DRAFT_601596</name>
</gene>
<evidence type="ECO:0000313" key="3">
    <source>
        <dbReference type="EMBL" id="KAJ3844600.1"/>
    </source>
</evidence>
<evidence type="ECO:0000313" key="4">
    <source>
        <dbReference type="Proteomes" id="UP001163846"/>
    </source>
</evidence>
<protein>
    <submittedName>
        <fullName evidence="3">Uncharacterized protein</fullName>
    </submittedName>
</protein>
<organism evidence="3 4">
    <name type="scientific">Lentinula raphanica</name>
    <dbReference type="NCBI Taxonomy" id="153919"/>
    <lineage>
        <taxon>Eukaryota</taxon>
        <taxon>Fungi</taxon>
        <taxon>Dikarya</taxon>
        <taxon>Basidiomycota</taxon>
        <taxon>Agaricomycotina</taxon>
        <taxon>Agaricomycetes</taxon>
        <taxon>Agaricomycetidae</taxon>
        <taxon>Agaricales</taxon>
        <taxon>Marasmiineae</taxon>
        <taxon>Omphalotaceae</taxon>
        <taxon>Lentinula</taxon>
    </lineage>
</organism>
<accession>A0AA38PL25</accession>
<sequence>MIILDPEDQQQGKSNSYVAGPTLRLPDRVAGRSSLLPDYETSQAQHNNTPSSPSSSTISFRKYSLHNSVDSRFWRAALYALAIYIALSVTIGVPLIVTKLTHKHQNGPPPWAKGSDDASLASPLVMVNSGLFSMSQSIRCNMWNSTWYGEDGLYYSSSLFPLDPSGTFAIRSSAWTTDADSTETQITGGLTVDINPDPSVTTAIFHLTTASTTHLIRDQCNICFSSNTSDGDSRGLSLYIPNNLTAYQSLSFNITLLFPQSSSPLQIDNLVTYLPMFTQSIGYISPQVILDKLVLEGMQQGINADAVWANQISVKNLVGPITGTYNATNVLKLDTVKGSISANIIVVQGPTRKEPTFFSLDTGESEINADVVLLAPTPATANYYVNFIGHVKNFDGPIVLNVTHDESTQPVPLDLRVQNNQAPCNISLDSKFSGNYDVSTKLATASVILTPDLHDYTGDGTRQMLPEVDTMSSKHGWIGWGSQPAHFNPREQGQVVLVSSLSPVSLLVGS</sequence>
<evidence type="ECO:0000256" key="2">
    <source>
        <dbReference type="SAM" id="Phobius"/>
    </source>
</evidence>
<keyword evidence="2" id="KW-0472">Membrane</keyword>
<name>A0AA38PL25_9AGAR</name>